<dbReference type="GO" id="GO:0032981">
    <property type="term" value="P:mitochondrial respiratory chain complex I assembly"/>
    <property type="evidence" value="ECO:0007669"/>
    <property type="project" value="InterPro"/>
</dbReference>
<accession>A0A1X7UWI7</accession>
<evidence type="ECO:0000256" key="5">
    <source>
        <dbReference type="ARBA" id="ARBA00023136"/>
    </source>
</evidence>
<dbReference type="PANTHER" id="PTHR13002:SF1">
    <property type="entry name" value="COMPLEX I ASSEMBLY FACTOR TIMMDC1, MITOCHONDRIAL"/>
    <property type="match status" value="1"/>
</dbReference>
<dbReference type="GO" id="GO:0016020">
    <property type="term" value="C:membrane"/>
    <property type="evidence" value="ECO:0007669"/>
    <property type="project" value="UniProtKB-SubCell"/>
</dbReference>
<evidence type="ECO:0000313" key="9">
    <source>
        <dbReference type="EnsemblMetazoa" id="Aqu2.1.31894_001"/>
    </source>
</evidence>
<dbReference type="InterPro" id="IPR055299">
    <property type="entry name" value="TIMMDC1"/>
</dbReference>
<evidence type="ECO:0000256" key="3">
    <source>
        <dbReference type="ARBA" id="ARBA00022692"/>
    </source>
</evidence>
<organism evidence="9">
    <name type="scientific">Amphimedon queenslandica</name>
    <name type="common">Sponge</name>
    <dbReference type="NCBI Taxonomy" id="400682"/>
    <lineage>
        <taxon>Eukaryota</taxon>
        <taxon>Metazoa</taxon>
        <taxon>Porifera</taxon>
        <taxon>Demospongiae</taxon>
        <taxon>Heteroscleromorpha</taxon>
        <taxon>Haplosclerida</taxon>
        <taxon>Niphatidae</taxon>
        <taxon>Amphimedon</taxon>
    </lineage>
</organism>
<evidence type="ECO:0000313" key="10">
    <source>
        <dbReference type="Proteomes" id="UP000007879"/>
    </source>
</evidence>
<feature type="transmembrane region" description="Helical" evidence="8">
    <location>
        <begin position="94"/>
        <end position="115"/>
    </location>
</feature>
<comment type="similarity">
    <text evidence="2">Belongs to the Tim17/Tim22/Tim23 family.</text>
</comment>
<dbReference type="EnsemblMetazoa" id="Aqu2.1.31894_001">
    <property type="protein sequence ID" value="Aqu2.1.31894_001"/>
    <property type="gene ID" value="Aqu2.1.31894"/>
</dbReference>
<evidence type="ECO:0000256" key="8">
    <source>
        <dbReference type="SAM" id="Phobius"/>
    </source>
</evidence>
<evidence type="ECO:0000256" key="2">
    <source>
        <dbReference type="ARBA" id="ARBA00008444"/>
    </source>
</evidence>
<evidence type="ECO:0000256" key="6">
    <source>
        <dbReference type="ARBA" id="ARBA00040778"/>
    </source>
</evidence>
<proteinExistence type="inferred from homology"/>
<keyword evidence="4 8" id="KW-1133">Transmembrane helix</keyword>
<dbReference type="Proteomes" id="UP000007879">
    <property type="component" value="Unassembled WGS sequence"/>
</dbReference>
<keyword evidence="10" id="KW-1185">Reference proteome</keyword>
<keyword evidence="3 8" id="KW-0812">Transmembrane</keyword>
<evidence type="ECO:0000256" key="7">
    <source>
        <dbReference type="ARBA" id="ARBA00041344"/>
    </source>
</evidence>
<dbReference type="eggNOG" id="KOG4608">
    <property type="taxonomic scope" value="Eukaryota"/>
</dbReference>
<dbReference type="EnsemblMetazoa" id="XM_011405632.2">
    <property type="protein sequence ID" value="XP_011403934.1"/>
    <property type="gene ID" value="LOC105312751"/>
</dbReference>
<dbReference type="OrthoDB" id="5826189at2759"/>
<feature type="transmembrane region" description="Helical" evidence="8">
    <location>
        <begin position="149"/>
        <end position="170"/>
    </location>
</feature>
<reference evidence="9" key="2">
    <citation type="submission" date="2017-05" db="UniProtKB">
        <authorList>
            <consortium name="EnsemblMetazoa"/>
        </authorList>
    </citation>
    <scope>IDENTIFICATION</scope>
</reference>
<dbReference type="KEGG" id="aqu:105312751"/>
<dbReference type="STRING" id="400682.A0A1X7UWI7"/>
<reference evidence="10" key="1">
    <citation type="journal article" date="2010" name="Nature">
        <title>The Amphimedon queenslandica genome and the evolution of animal complexity.</title>
        <authorList>
            <person name="Srivastava M."/>
            <person name="Simakov O."/>
            <person name="Chapman J."/>
            <person name="Fahey B."/>
            <person name="Gauthier M.E."/>
            <person name="Mitros T."/>
            <person name="Richards G.S."/>
            <person name="Conaco C."/>
            <person name="Dacre M."/>
            <person name="Hellsten U."/>
            <person name="Larroux C."/>
            <person name="Putnam N.H."/>
            <person name="Stanke M."/>
            <person name="Adamska M."/>
            <person name="Darling A."/>
            <person name="Degnan S.M."/>
            <person name="Oakley T.H."/>
            <person name="Plachetzki D.C."/>
            <person name="Zhai Y."/>
            <person name="Adamski M."/>
            <person name="Calcino A."/>
            <person name="Cummins S.F."/>
            <person name="Goodstein D.M."/>
            <person name="Harris C."/>
            <person name="Jackson D.J."/>
            <person name="Leys S.P."/>
            <person name="Shu S."/>
            <person name="Woodcroft B.J."/>
            <person name="Vervoort M."/>
            <person name="Kosik K.S."/>
            <person name="Manning G."/>
            <person name="Degnan B.M."/>
            <person name="Rokhsar D.S."/>
        </authorList>
    </citation>
    <scope>NUCLEOTIDE SEQUENCE [LARGE SCALE GENOMIC DNA]</scope>
</reference>
<sequence>MADGSGEGSGWKRVQSLFKLSNGSRPPEEIEAWSNAVFVATAFGFLFGGLIGARHSGDKYIAMNHNTKYQHPIQAHREMHGAAALGFLRQGLKWGYKMGAFVALFSGCDILLSVYRNKDDMLNMIASGGVTGLLFRVRYGIKPSIGGMTLGLLVTTPFAVVFHGLDWLLVSEEKRQKRIEQVLEARRKRERTWDDRLDVISEVMDNLDVDDESSTKSLKTYYEVKNSK</sequence>
<dbReference type="PANTHER" id="PTHR13002">
    <property type="entry name" value="C3ORF1 PROTEIN-RELATED"/>
    <property type="match status" value="1"/>
</dbReference>
<evidence type="ECO:0000256" key="1">
    <source>
        <dbReference type="ARBA" id="ARBA00004141"/>
    </source>
</evidence>
<feature type="transmembrane region" description="Helical" evidence="8">
    <location>
        <begin position="32"/>
        <end position="53"/>
    </location>
</feature>
<dbReference type="InParanoid" id="A0A1X7UWI7"/>
<dbReference type="FunCoup" id="A0A1X7UWI7">
    <property type="interactions" value="195"/>
</dbReference>
<dbReference type="AlphaFoldDB" id="A0A1X7UWI7"/>
<gene>
    <name evidence="9" type="primary">105312751</name>
</gene>
<dbReference type="Pfam" id="PF02466">
    <property type="entry name" value="Tim17"/>
    <property type="match status" value="1"/>
</dbReference>
<keyword evidence="5 8" id="KW-0472">Membrane</keyword>
<comment type="subcellular location">
    <subcellularLocation>
        <location evidence="1">Membrane</location>
        <topology evidence="1">Multi-pass membrane protein</topology>
    </subcellularLocation>
</comment>
<dbReference type="GO" id="GO:0005739">
    <property type="term" value="C:mitochondrion"/>
    <property type="evidence" value="ECO:0007669"/>
    <property type="project" value="TreeGrafter"/>
</dbReference>
<evidence type="ECO:0000256" key="4">
    <source>
        <dbReference type="ARBA" id="ARBA00022989"/>
    </source>
</evidence>
<dbReference type="OMA" id="TIFXTPI"/>
<protein>
    <recommendedName>
        <fullName evidence="6">Complex I assembly factor TIMMDC1, mitochondrial</fullName>
    </recommendedName>
    <alternativeName>
        <fullName evidence="7">Translocase of inner mitochondrial membrane domain-containing protein 1</fullName>
    </alternativeName>
</protein>
<name>A0A1X7UWI7_AMPQE</name>